<dbReference type="EMBL" id="CACVAW010000056">
    <property type="protein sequence ID" value="CAA6813489.1"/>
    <property type="molecule type" value="Genomic_DNA"/>
</dbReference>
<accession>A0A6S6SSJ2</accession>
<protein>
    <submittedName>
        <fullName evidence="1">Class I SAM-dependent methyltransferase</fullName>
    </submittedName>
</protein>
<reference evidence="1" key="1">
    <citation type="submission" date="2020-01" db="EMBL/GenBank/DDBJ databases">
        <authorList>
            <person name="Meier V. D."/>
            <person name="Meier V D."/>
        </authorList>
    </citation>
    <scope>NUCLEOTIDE SEQUENCE</scope>
    <source>
        <strain evidence="1">HLG_WM_MAG_12</strain>
    </source>
</reference>
<sequence>MKNLGAFNTHFCASVPYSLEERIRLSYTIAKYSSEKQISYYETSSAEGTDARSIAEYGNAKTLTNSINKANQRTFNKLLNHNNSKFYLGSFVDITPKFIKSNYKEFENGFDIIHENTTFQFYDGNRDLQIDYLSQVLKSDGIMIFTEKMLQKDMNEYKKREDIKNKLHKLKYFSQDEIEWKDEKIMQAILKYEVRVGSLINSIKRKFKYVYMIWNSSNFYRFVASNNKDNIERFISLLPKAYVPEEFCYEENLPKRF</sequence>
<keyword evidence="1" id="KW-0489">Methyltransferase</keyword>
<evidence type="ECO:0000313" key="1">
    <source>
        <dbReference type="EMBL" id="CAA6813489.1"/>
    </source>
</evidence>
<keyword evidence="1" id="KW-0808">Transferase</keyword>
<organism evidence="1">
    <name type="scientific">uncultured Campylobacterales bacterium</name>
    <dbReference type="NCBI Taxonomy" id="352960"/>
    <lineage>
        <taxon>Bacteria</taxon>
        <taxon>Pseudomonadati</taxon>
        <taxon>Campylobacterota</taxon>
        <taxon>Epsilonproteobacteria</taxon>
        <taxon>Campylobacterales</taxon>
        <taxon>environmental samples</taxon>
    </lineage>
</organism>
<dbReference type="GO" id="GO:0008168">
    <property type="term" value="F:methyltransferase activity"/>
    <property type="evidence" value="ECO:0007669"/>
    <property type="project" value="UniProtKB-KW"/>
</dbReference>
<dbReference type="GO" id="GO:0032259">
    <property type="term" value="P:methylation"/>
    <property type="evidence" value="ECO:0007669"/>
    <property type="project" value="UniProtKB-KW"/>
</dbReference>
<gene>
    <name evidence="1" type="ORF">HELGO_WM22789</name>
</gene>
<dbReference type="InterPro" id="IPR029063">
    <property type="entry name" value="SAM-dependent_MTases_sf"/>
</dbReference>
<proteinExistence type="predicted"/>
<dbReference type="Gene3D" id="3.40.50.150">
    <property type="entry name" value="Vaccinia Virus protein VP39"/>
    <property type="match status" value="1"/>
</dbReference>
<name>A0A6S6SSJ2_9BACT</name>
<dbReference type="SUPFAM" id="SSF53335">
    <property type="entry name" value="S-adenosyl-L-methionine-dependent methyltransferases"/>
    <property type="match status" value="1"/>
</dbReference>
<dbReference type="AlphaFoldDB" id="A0A6S6SSJ2"/>